<protein>
    <recommendedName>
        <fullName evidence="1">F-box domain-containing protein</fullName>
    </recommendedName>
</protein>
<feature type="domain" description="F-box" evidence="1">
    <location>
        <begin position="38"/>
        <end position="69"/>
    </location>
</feature>
<organism evidence="2 3">
    <name type="scientific">Tothia fuscella</name>
    <dbReference type="NCBI Taxonomy" id="1048955"/>
    <lineage>
        <taxon>Eukaryota</taxon>
        <taxon>Fungi</taxon>
        <taxon>Dikarya</taxon>
        <taxon>Ascomycota</taxon>
        <taxon>Pezizomycotina</taxon>
        <taxon>Dothideomycetes</taxon>
        <taxon>Pleosporomycetidae</taxon>
        <taxon>Venturiales</taxon>
        <taxon>Cylindrosympodiaceae</taxon>
        <taxon>Tothia</taxon>
    </lineage>
</organism>
<evidence type="ECO:0000259" key="1">
    <source>
        <dbReference type="PROSITE" id="PS50181"/>
    </source>
</evidence>
<dbReference type="OrthoDB" id="3815037at2759"/>
<evidence type="ECO:0000313" key="2">
    <source>
        <dbReference type="EMBL" id="KAF2423415.1"/>
    </source>
</evidence>
<proteinExistence type="predicted"/>
<dbReference type="InterPro" id="IPR001810">
    <property type="entry name" value="F-box_dom"/>
</dbReference>
<dbReference type="EMBL" id="MU007082">
    <property type="protein sequence ID" value="KAF2423415.1"/>
    <property type="molecule type" value="Genomic_DNA"/>
</dbReference>
<dbReference type="AlphaFoldDB" id="A0A9P4TTU2"/>
<dbReference type="PROSITE" id="PS50181">
    <property type="entry name" value="FBOX"/>
    <property type="match status" value="1"/>
</dbReference>
<evidence type="ECO:0000313" key="3">
    <source>
        <dbReference type="Proteomes" id="UP000800235"/>
    </source>
</evidence>
<dbReference type="CDD" id="cd09917">
    <property type="entry name" value="F-box_SF"/>
    <property type="match status" value="1"/>
</dbReference>
<gene>
    <name evidence="2" type="ORF">EJ08DRAFT_451102</name>
</gene>
<sequence>MTRLLNPQGLSIAEWKATQPMKAAKIAKDTPETISAPFLPLFTLPREVLYTLSEHCAPNDLFNLSLTCKYALYAIGAYTLPLARQSPEYASHEWEFLKTLQKDHPDLEKCYACKKLHARFACDGPRQGDKSLTCYKGGPQALDFGYVLRFGHVQSVMDRHFLGEKFGVPMSTLAVSTPWRRVGYLFGKPDTRAPEDTVRDYIDVSTPYFRKVDITSKIVDDELVLATTQRYWIHGSEVKTLITDQGRKPFRMEVCSHQCGHRRCDGGDDEDDMNALQKSMFDVLEVAALIDGSSPAPRSLHVWQGDVKHCKECPTEFLISAMYEYPRKIEIAVQSWQILGNGRDITERGWKECYGKREDFKIPEQVGEVVEGPHNRPLRPSPWYFLEKENLRDLFGSDEPYTEERHESEADVLKIWKEVDARSS</sequence>
<keyword evidence="3" id="KW-1185">Reference proteome</keyword>
<dbReference type="Proteomes" id="UP000800235">
    <property type="component" value="Unassembled WGS sequence"/>
</dbReference>
<comment type="caution">
    <text evidence="2">The sequence shown here is derived from an EMBL/GenBank/DDBJ whole genome shotgun (WGS) entry which is preliminary data.</text>
</comment>
<name>A0A9P4TTU2_9PEZI</name>
<accession>A0A9P4TTU2</accession>
<reference evidence="2" key="1">
    <citation type="journal article" date="2020" name="Stud. Mycol.">
        <title>101 Dothideomycetes genomes: a test case for predicting lifestyles and emergence of pathogens.</title>
        <authorList>
            <person name="Haridas S."/>
            <person name="Albert R."/>
            <person name="Binder M."/>
            <person name="Bloem J."/>
            <person name="Labutti K."/>
            <person name="Salamov A."/>
            <person name="Andreopoulos B."/>
            <person name="Baker S."/>
            <person name="Barry K."/>
            <person name="Bills G."/>
            <person name="Bluhm B."/>
            <person name="Cannon C."/>
            <person name="Castanera R."/>
            <person name="Culley D."/>
            <person name="Daum C."/>
            <person name="Ezra D."/>
            <person name="Gonzalez J."/>
            <person name="Henrissat B."/>
            <person name="Kuo A."/>
            <person name="Liang C."/>
            <person name="Lipzen A."/>
            <person name="Lutzoni F."/>
            <person name="Magnuson J."/>
            <person name="Mondo S."/>
            <person name="Nolan M."/>
            <person name="Ohm R."/>
            <person name="Pangilinan J."/>
            <person name="Park H.-J."/>
            <person name="Ramirez L."/>
            <person name="Alfaro M."/>
            <person name="Sun H."/>
            <person name="Tritt A."/>
            <person name="Yoshinaga Y."/>
            <person name="Zwiers L.-H."/>
            <person name="Turgeon B."/>
            <person name="Goodwin S."/>
            <person name="Spatafora J."/>
            <person name="Crous P."/>
            <person name="Grigoriev I."/>
        </authorList>
    </citation>
    <scope>NUCLEOTIDE SEQUENCE</scope>
    <source>
        <strain evidence="2">CBS 130266</strain>
    </source>
</reference>